<dbReference type="PROSITE" id="PS50088">
    <property type="entry name" value="ANK_REPEAT"/>
    <property type="match status" value="3"/>
</dbReference>
<dbReference type="InterPro" id="IPR051070">
    <property type="entry name" value="NF-kappa-B_inhibitor"/>
</dbReference>
<feature type="repeat" description="ANK" evidence="3">
    <location>
        <begin position="678"/>
        <end position="711"/>
    </location>
</feature>
<accession>A0A6P3E4T1</accession>
<evidence type="ECO:0000256" key="2">
    <source>
        <dbReference type="ARBA" id="ARBA00023043"/>
    </source>
</evidence>
<keyword evidence="2 3" id="KW-0040">ANK repeat</keyword>
<dbReference type="GO" id="GO:0051059">
    <property type="term" value="F:NF-kappaB binding"/>
    <property type="evidence" value="ECO:0007669"/>
    <property type="project" value="TreeGrafter"/>
</dbReference>
<evidence type="ECO:0000256" key="3">
    <source>
        <dbReference type="PROSITE-ProRule" id="PRU00023"/>
    </source>
</evidence>
<dbReference type="RefSeq" id="XP_033179818.1">
    <property type="nucleotide sequence ID" value="XM_033323927.1"/>
</dbReference>
<protein>
    <submittedName>
        <fullName evidence="5 6">Uncharacterized protein LOC100741878 isoform X1</fullName>
    </submittedName>
</protein>
<keyword evidence="1" id="KW-0677">Repeat</keyword>
<feature type="repeat" description="ANK" evidence="3">
    <location>
        <begin position="747"/>
        <end position="779"/>
    </location>
</feature>
<dbReference type="InterPro" id="IPR036770">
    <property type="entry name" value="Ankyrin_rpt-contain_sf"/>
</dbReference>
<dbReference type="RefSeq" id="XP_012247694.1">
    <property type="nucleotide sequence ID" value="XM_012392271.3"/>
</dbReference>
<reference evidence="5 6" key="1">
    <citation type="submission" date="2025-04" db="UniProtKB">
        <authorList>
            <consortium name="RefSeq"/>
        </authorList>
    </citation>
    <scope>IDENTIFICATION</scope>
</reference>
<dbReference type="GeneID" id="100741878"/>
<dbReference type="PANTHER" id="PTHR46680:SF3">
    <property type="entry name" value="NF-KAPPA-B INHIBITOR CACTUS"/>
    <property type="match status" value="1"/>
</dbReference>
<dbReference type="SMART" id="SM00248">
    <property type="entry name" value="ANK"/>
    <property type="match status" value="3"/>
</dbReference>
<dbReference type="KEGG" id="bim:100741878"/>
<evidence type="ECO:0000256" key="1">
    <source>
        <dbReference type="ARBA" id="ARBA00022737"/>
    </source>
</evidence>
<dbReference type="GO" id="GO:0005829">
    <property type="term" value="C:cytosol"/>
    <property type="evidence" value="ECO:0007669"/>
    <property type="project" value="TreeGrafter"/>
</dbReference>
<keyword evidence="4" id="KW-1185">Reference proteome</keyword>
<organism evidence="4 5">
    <name type="scientific">Bombus impatiens</name>
    <name type="common">Bumblebee</name>
    <dbReference type="NCBI Taxonomy" id="132113"/>
    <lineage>
        <taxon>Eukaryota</taxon>
        <taxon>Metazoa</taxon>
        <taxon>Ecdysozoa</taxon>
        <taxon>Arthropoda</taxon>
        <taxon>Hexapoda</taxon>
        <taxon>Insecta</taxon>
        <taxon>Pterygota</taxon>
        <taxon>Neoptera</taxon>
        <taxon>Endopterygota</taxon>
        <taxon>Hymenoptera</taxon>
        <taxon>Apocrita</taxon>
        <taxon>Aculeata</taxon>
        <taxon>Apoidea</taxon>
        <taxon>Anthophila</taxon>
        <taxon>Apidae</taxon>
        <taxon>Bombus</taxon>
        <taxon>Pyrobombus</taxon>
    </lineage>
</organism>
<evidence type="ECO:0000313" key="7">
    <source>
        <dbReference type="RefSeq" id="XP_033179818.1"/>
    </source>
</evidence>
<name>A0A6P3E4T1_BOMIM</name>
<evidence type="ECO:0000313" key="5">
    <source>
        <dbReference type="RefSeq" id="XP_003493878.1"/>
    </source>
</evidence>
<gene>
    <name evidence="5 6 7" type="primary">LOC100741878</name>
</gene>
<dbReference type="Proteomes" id="UP000515180">
    <property type="component" value="Unplaced"/>
</dbReference>
<dbReference type="PANTHER" id="PTHR46680">
    <property type="entry name" value="NF-KAPPA-B INHIBITOR ALPHA"/>
    <property type="match status" value="1"/>
</dbReference>
<dbReference type="PROSITE" id="PS50297">
    <property type="entry name" value="ANK_REP_REGION"/>
    <property type="match status" value="2"/>
</dbReference>
<dbReference type="Gene3D" id="1.25.40.20">
    <property type="entry name" value="Ankyrin repeat-containing domain"/>
    <property type="match status" value="1"/>
</dbReference>
<proteinExistence type="predicted"/>
<dbReference type="OMA" id="MAPLHYC"/>
<dbReference type="GO" id="GO:0071356">
    <property type="term" value="P:cellular response to tumor necrosis factor"/>
    <property type="evidence" value="ECO:0007669"/>
    <property type="project" value="TreeGrafter"/>
</dbReference>
<feature type="repeat" description="ANK" evidence="3">
    <location>
        <begin position="781"/>
        <end position="813"/>
    </location>
</feature>
<dbReference type="OrthoDB" id="10254947at2759"/>
<dbReference type="SUPFAM" id="SSF48403">
    <property type="entry name" value="Ankyrin repeat"/>
    <property type="match status" value="1"/>
</dbReference>
<dbReference type="AlphaFoldDB" id="A0A6P3E4T1"/>
<evidence type="ECO:0000313" key="4">
    <source>
        <dbReference type="Proteomes" id="UP000515180"/>
    </source>
</evidence>
<sequence>MDPLLSSTSKRYRKEASINIPIIECKREFTLPHKFPSTVNLSKCSSVFKDRGRITITNTEVQSNVSGIKNKKALSTNGIKKLRIKTKDGKDLGEVKVQILTQKNLLNIPKITKVQQGRNYVKNNGTTFSVTSQNNISALLKPLGSQLHAEAQKSTTGSSCYTKPHTQFVVKPVSCSELSASVKYKMPVTQNKSKNVVQKHYVLAKVNKMDQSNKLLLLNENRHNFFQNIPGVAEKNTEPGKNNIVLVNKQKNTEECIVKNNEKSRGNENNDVSRKTNISNNRNSIIQLAKSKFPVVRCEKLKISPTKVSTNKITVSPEKTKKRKQHSNLDGWNHSAKKIILSNSNSCSPNSSEIQKLTSILKKPANSISKILDNNKNDDDKDDVMILCEKNTTIGQYYNNTQEKNCTSVLVNNKNVDKNTQGIFIEIGNKPKFCKNKNQNKIRAEETEDNEENGKLSECLNVIKEALISVKDDQLRAKALHALAECGIGIAKQVPIIPPEILRTVHDSQIQTDVFGLLDSESFVLVKENIPIVERIKQTECSTVTLPPVMQEVHTQTEREIQCKPKVNNNINDIDLFPMCIQNTIPLQNTLDFDNCFNELFNNNTDVNRVKEVLSTPHSLCKKVAIQIEKDYNEMQHYDDNGMLNIHRAVVNDQLNEVQRLLLILEASKTSIDVLTEDGRTSLELAIMNEASKDIVKLLLDAGAKPILSELVHDSAVLLACKQSSPFLSYLLRYVTESELLNREDSTGMAPLHYCALKGNLDGINALVEMGAEVNLKDHRSGRTPFFHALENNHMLVAQKLLECGAMADIVNFSGQSVLCLVDETKSLSFKALVKQIAI</sequence>
<evidence type="ECO:0000313" key="6">
    <source>
        <dbReference type="RefSeq" id="XP_012247694.1"/>
    </source>
</evidence>
<dbReference type="Pfam" id="PF12796">
    <property type="entry name" value="Ank_2"/>
    <property type="match status" value="1"/>
</dbReference>
<dbReference type="InterPro" id="IPR002110">
    <property type="entry name" value="Ankyrin_rpt"/>
</dbReference>
<dbReference type="RefSeq" id="XP_003493878.1">
    <property type="nucleotide sequence ID" value="XM_003493830.4"/>
</dbReference>